<reference evidence="4" key="1">
    <citation type="journal article" date="2019" name="Int. J. Syst. Evol. Microbiol.">
        <title>The Global Catalogue of Microorganisms (GCM) 10K type strain sequencing project: providing services to taxonomists for standard genome sequencing and annotation.</title>
        <authorList>
            <consortium name="The Broad Institute Genomics Platform"/>
            <consortium name="The Broad Institute Genome Sequencing Center for Infectious Disease"/>
            <person name="Wu L."/>
            <person name="Ma J."/>
        </authorList>
    </citation>
    <scope>NUCLEOTIDE SEQUENCE [LARGE SCALE GENOMIC DNA]</scope>
    <source>
        <strain evidence="4">KCTC 23314</strain>
    </source>
</reference>
<dbReference type="Proteomes" id="UP000626210">
    <property type="component" value="Unassembled WGS sequence"/>
</dbReference>
<protein>
    <recommendedName>
        <fullName evidence="2">ORC1/DEAH AAA+ ATPase domain-containing protein</fullName>
    </recommendedName>
</protein>
<feature type="domain" description="ORC1/DEAH AAA+ ATPase" evidence="2">
    <location>
        <begin position="78"/>
        <end position="232"/>
    </location>
</feature>
<dbReference type="InterPro" id="IPR049945">
    <property type="entry name" value="AAA_22"/>
</dbReference>
<comment type="caution">
    <text evidence="3">The sequence shown here is derived from an EMBL/GenBank/DDBJ whole genome shotgun (WGS) entry which is preliminary data.</text>
</comment>
<dbReference type="RefSeq" id="WP_189687741.1">
    <property type="nucleotide sequence ID" value="NZ_BMYK01000008.1"/>
</dbReference>
<evidence type="ECO:0000256" key="1">
    <source>
        <dbReference type="SAM" id="MobiDB-lite"/>
    </source>
</evidence>
<evidence type="ECO:0000259" key="2">
    <source>
        <dbReference type="Pfam" id="PF13401"/>
    </source>
</evidence>
<keyword evidence="4" id="KW-1185">Reference proteome</keyword>
<dbReference type="InterPro" id="IPR027417">
    <property type="entry name" value="P-loop_NTPase"/>
</dbReference>
<evidence type="ECO:0000313" key="3">
    <source>
        <dbReference type="EMBL" id="GHC85110.1"/>
    </source>
</evidence>
<dbReference type="Gene3D" id="3.40.50.300">
    <property type="entry name" value="P-loop containing nucleotide triphosphate hydrolases"/>
    <property type="match status" value="1"/>
</dbReference>
<proteinExistence type="predicted"/>
<gene>
    <name evidence="3" type="ORF">GCM10007320_29820</name>
</gene>
<name>A0ABQ3G2C4_9BURK</name>
<feature type="region of interest" description="Disordered" evidence="1">
    <location>
        <begin position="1"/>
        <end position="20"/>
    </location>
</feature>
<organism evidence="3 4">
    <name type="scientific">Pseudorhodoferax aquiterrae</name>
    <dbReference type="NCBI Taxonomy" id="747304"/>
    <lineage>
        <taxon>Bacteria</taxon>
        <taxon>Pseudomonadati</taxon>
        <taxon>Pseudomonadota</taxon>
        <taxon>Betaproteobacteria</taxon>
        <taxon>Burkholderiales</taxon>
        <taxon>Comamonadaceae</taxon>
    </lineage>
</organism>
<dbReference type="EMBL" id="BMYK01000008">
    <property type="protein sequence ID" value="GHC85110.1"/>
    <property type="molecule type" value="Genomic_DNA"/>
</dbReference>
<dbReference type="SUPFAM" id="SSF52540">
    <property type="entry name" value="P-loop containing nucleoside triphosphate hydrolases"/>
    <property type="match status" value="1"/>
</dbReference>
<accession>A0ABQ3G2C4</accession>
<dbReference type="Pfam" id="PF13401">
    <property type="entry name" value="AAA_22"/>
    <property type="match status" value="1"/>
</dbReference>
<sequence>MTVNSKAPSPLDQAVSEASNPERLDVDASLIGLKREAVLGLSMALRLRWFHLQQVRHPRLLHVFQDLSELMEPNNDVNIVSLVGMTGVGKTTLARQLVPHIVSLYGDAPPNEIPVLYVKVPANGERSLSWRVLYQRICNAAQEIMLQNRINVDTSTPGEMRYTGRAGRSIAAMREVLEPIIEHRNVRMLILDEAVHLLRFQEYKEVMDTVKSLSDIGNMKLLLIGSYDIVELMSSYGQVARRSEIVHYRRYSVEQTKPVVKDGVEKLTADQMEFRKVLKQFEEIWPSKNVPNLQLAWFEWMLQTLGCIGLLKLIRLAALQLKAPGEKLKVPMLKKIFKTKKALQLLEEETSKGEDALRGGCYGESPFDDDALAALFSTMTGEKIVKPTKEGADAVA</sequence>
<evidence type="ECO:0000313" key="4">
    <source>
        <dbReference type="Proteomes" id="UP000626210"/>
    </source>
</evidence>